<name>A0AAW1H3C0_SAPOF</name>
<dbReference type="InterPro" id="IPR024752">
    <property type="entry name" value="Myb/SANT-like_dom"/>
</dbReference>
<evidence type="ECO:0000313" key="4">
    <source>
        <dbReference type="Proteomes" id="UP001443914"/>
    </source>
</evidence>
<evidence type="ECO:0000313" key="3">
    <source>
        <dbReference type="EMBL" id="KAK9671719.1"/>
    </source>
</evidence>
<dbReference type="EMBL" id="JBDFQZ010000012">
    <property type="protein sequence ID" value="KAK9671719.1"/>
    <property type="molecule type" value="Genomic_DNA"/>
</dbReference>
<feature type="compositionally biased region" description="Polar residues" evidence="1">
    <location>
        <begin position="153"/>
        <end position="165"/>
    </location>
</feature>
<organism evidence="3 4">
    <name type="scientific">Saponaria officinalis</name>
    <name type="common">Common soapwort</name>
    <name type="synonym">Lychnis saponaria</name>
    <dbReference type="NCBI Taxonomy" id="3572"/>
    <lineage>
        <taxon>Eukaryota</taxon>
        <taxon>Viridiplantae</taxon>
        <taxon>Streptophyta</taxon>
        <taxon>Embryophyta</taxon>
        <taxon>Tracheophyta</taxon>
        <taxon>Spermatophyta</taxon>
        <taxon>Magnoliopsida</taxon>
        <taxon>eudicotyledons</taxon>
        <taxon>Gunneridae</taxon>
        <taxon>Pentapetalae</taxon>
        <taxon>Caryophyllales</taxon>
        <taxon>Caryophyllaceae</taxon>
        <taxon>Caryophylleae</taxon>
        <taxon>Saponaria</taxon>
    </lineage>
</organism>
<evidence type="ECO:0000256" key="1">
    <source>
        <dbReference type="SAM" id="MobiDB-lite"/>
    </source>
</evidence>
<comment type="caution">
    <text evidence="3">The sequence shown here is derived from an EMBL/GenBank/DDBJ whole genome shotgun (WGS) entry which is preliminary data.</text>
</comment>
<feature type="region of interest" description="Disordered" evidence="1">
    <location>
        <begin position="153"/>
        <end position="196"/>
    </location>
</feature>
<dbReference type="PANTHER" id="PTHR46929">
    <property type="entry name" value="EXPRESSED PROTEIN"/>
    <property type="match status" value="1"/>
</dbReference>
<dbReference type="PANTHER" id="PTHR46929:SF4">
    <property type="entry name" value="MYB_SANT-LIKE DOMAIN-CONTAINING PROTEIN"/>
    <property type="match status" value="1"/>
</dbReference>
<protein>
    <recommendedName>
        <fullName evidence="2">Myb/SANT-like domain-containing protein</fullName>
    </recommendedName>
</protein>
<gene>
    <name evidence="3" type="ORF">RND81_12G049900</name>
</gene>
<accession>A0AAW1H3C0</accession>
<sequence>MNEVACGNRVDGQFKSHAYDNIIKECTEKLNHPFTKDHLKNRLKIIKSNFNEVFDLFGASGWGWNEDTEMFDNEEEVWESLLGKKPEARKWKNTPFHHFDLLAKLFSKDRATRNEAGTWRTCSGMFVPCNRASIGTDSNYLCHVSNPKSFRQNTGYYNMPSTISESSDKPESTLEAKTSDSKESADSKKAKRKTTQDILREEMSIIKEGLDNVAQGLREGNEVLENGRPQVYRPQEVFEELSRLELDSLTRRKAYHFLNAKQTRVRELHPSNNVPFPQNLKIMQCHVIT</sequence>
<keyword evidence="4" id="KW-1185">Reference proteome</keyword>
<proteinExistence type="predicted"/>
<evidence type="ECO:0000259" key="2">
    <source>
        <dbReference type="Pfam" id="PF12776"/>
    </source>
</evidence>
<feature type="compositionally biased region" description="Basic and acidic residues" evidence="1">
    <location>
        <begin position="166"/>
        <end position="196"/>
    </location>
</feature>
<dbReference type="Pfam" id="PF12776">
    <property type="entry name" value="Myb_DNA-bind_3"/>
    <property type="match status" value="1"/>
</dbReference>
<dbReference type="AlphaFoldDB" id="A0AAW1H3C0"/>
<feature type="domain" description="Myb/SANT-like" evidence="2">
    <location>
        <begin position="3"/>
        <end position="79"/>
    </location>
</feature>
<reference evidence="3" key="1">
    <citation type="submission" date="2024-03" db="EMBL/GenBank/DDBJ databases">
        <title>WGS assembly of Saponaria officinalis var. Norfolk2.</title>
        <authorList>
            <person name="Jenkins J."/>
            <person name="Shu S."/>
            <person name="Grimwood J."/>
            <person name="Barry K."/>
            <person name="Goodstein D."/>
            <person name="Schmutz J."/>
            <person name="Leebens-Mack J."/>
            <person name="Osbourn A."/>
        </authorList>
    </citation>
    <scope>NUCLEOTIDE SEQUENCE [LARGE SCALE GENOMIC DNA]</scope>
    <source>
        <strain evidence="3">JIC</strain>
    </source>
</reference>
<dbReference type="Proteomes" id="UP001443914">
    <property type="component" value="Unassembled WGS sequence"/>
</dbReference>